<comment type="caution">
    <text evidence="2">The sequence shown here is derived from an EMBL/GenBank/DDBJ whole genome shotgun (WGS) entry which is preliminary data.</text>
</comment>
<dbReference type="Proteomes" id="UP000232688">
    <property type="component" value="Unassembled WGS sequence"/>
</dbReference>
<organism evidence="2 3">
    <name type="scientific">Rhizophagus irregularis</name>
    <dbReference type="NCBI Taxonomy" id="588596"/>
    <lineage>
        <taxon>Eukaryota</taxon>
        <taxon>Fungi</taxon>
        <taxon>Fungi incertae sedis</taxon>
        <taxon>Mucoromycota</taxon>
        <taxon>Glomeromycotina</taxon>
        <taxon>Glomeromycetes</taxon>
        <taxon>Glomerales</taxon>
        <taxon>Glomeraceae</taxon>
        <taxon>Rhizophagus</taxon>
    </lineage>
</organism>
<reference evidence="2 3" key="1">
    <citation type="submission" date="2017-10" db="EMBL/GenBank/DDBJ databases">
        <title>Extensive intraspecific genome diversity in a model arbuscular mycorrhizal fungus.</title>
        <authorList>
            <person name="Chen E.C.H."/>
            <person name="Morin E."/>
            <person name="Baudet D."/>
            <person name="Noel J."/>
            <person name="Ndikumana S."/>
            <person name="Charron P."/>
            <person name="St-Onge C."/>
            <person name="Giorgi J."/>
            <person name="Grigoriev I.V."/>
            <person name="Roux C."/>
            <person name="Martin F.M."/>
            <person name="Corradi N."/>
        </authorList>
    </citation>
    <scope>NUCLEOTIDE SEQUENCE [LARGE SCALE GENOMIC DNA]</scope>
    <source>
        <strain evidence="2 3">A1</strain>
    </source>
</reference>
<proteinExistence type="predicted"/>
<evidence type="ECO:0000256" key="1">
    <source>
        <dbReference type="SAM" id="MobiDB-lite"/>
    </source>
</evidence>
<gene>
    <name evidence="2" type="ORF">RhiirA1_478660</name>
</gene>
<evidence type="ECO:0000313" key="2">
    <source>
        <dbReference type="EMBL" id="PKC53736.1"/>
    </source>
</evidence>
<feature type="compositionally biased region" description="Acidic residues" evidence="1">
    <location>
        <begin position="10"/>
        <end position="24"/>
    </location>
</feature>
<reference evidence="2 3" key="2">
    <citation type="submission" date="2017-10" db="EMBL/GenBank/DDBJ databases">
        <title>Genome analyses suggest a sexual origin of heterokaryosis in a supposedly ancient asexual fungus.</title>
        <authorList>
            <person name="Corradi N."/>
            <person name="Sedzielewska K."/>
            <person name="Noel J."/>
            <person name="Charron P."/>
            <person name="Farinelli L."/>
            <person name="Marton T."/>
            <person name="Kruger M."/>
            <person name="Pelin A."/>
            <person name="Brachmann A."/>
            <person name="Corradi N."/>
        </authorList>
    </citation>
    <scope>NUCLEOTIDE SEQUENCE [LARGE SCALE GENOMIC DNA]</scope>
    <source>
        <strain evidence="2 3">A1</strain>
    </source>
</reference>
<sequence>MFNQIKLTDEPTDESTDESTDELTDDQTKFVFGIRNGRVWKSKFNEKMSKTNFSSEISVHSFNLYMDTVSTNFLKDINHRSRRFKSFELTGNLIKWNICIEDDKLKLEVFKWESISTRITIIENHPYRSNYDHYLIASSLFNNNDI</sequence>
<feature type="non-terminal residue" evidence="2">
    <location>
        <position position="146"/>
    </location>
</feature>
<name>A0A2N0QRQ8_9GLOM</name>
<dbReference type="AlphaFoldDB" id="A0A2N0QRQ8"/>
<protein>
    <submittedName>
        <fullName evidence="2">Uncharacterized protein</fullName>
    </submittedName>
</protein>
<feature type="region of interest" description="Disordered" evidence="1">
    <location>
        <begin position="1"/>
        <end position="24"/>
    </location>
</feature>
<evidence type="ECO:0000313" key="3">
    <source>
        <dbReference type="Proteomes" id="UP000232688"/>
    </source>
</evidence>
<dbReference type="EMBL" id="LLXH01003881">
    <property type="protein sequence ID" value="PKC53736.1"/>
    <property type="molecule type" value="Genomic_DNA"/>
</dbReference>
<accession>A0A2N0QRQ8</accession>
<dbReference type="VEuPathDB" id="FungiDB:RhiirA1_478660"/>